<evidence type="ECO:0000313" key="16">
    <source>
        <dbReference type="EMBL" id="WOJ92223.1"/>
    </source>
</evidence>
<dbReference type="Gene3D" id="1.10.760.10">
    <property type="entry name" value="Cytochrome c-like domain"/>
    <property type="match status" value="1"/>
</dbReference>
<dbReference type="InterPro" id="IPR009056">
    <property type="entry name" value="Cyt_c-like_dom"/>
</dbReference>
<dbReference type="InterPro" id="IPR002372">
    <property type="entry name" value="PQQ_rpt_dom"/>
</dbReference>
<dbReference type="InterPro" id="IPR011047">
    <property type="entry name" value="Quinoprotein_ADH-like_sf"/>
</dbReference>
<dbReference type="InterPro" id="IPR036909">
    <property type="entry name" value="Cyt_c-like_dom_sf"/>
</dbReference>
<dbReference type="Proteomes" id="UP001626537">
    <property type="component" value="Chromosome"/>
</dbReference>
<dbReference type="SUPFAM" id="SSF46626">
    <property type="entry name" value="Cytochrome c"/>
    <property type="match status" value="1"/>
</dbReference>
<keyword evidence="10 12" id="KW-0408">Iron</keyword>
<evidence type="ECO:0000256" key="2">
    <source>
        <dbReference type="ARBA" id="ARBA00001931"/>
    </source>
</evidence>
<dbReference type="Pfam" id="PF01011">
    <property type="entry name" value="PQQ"/>
    <property type="match status" value="2"/>
</dbReference>
<name>A0ABZ0HZP2_9GAMM</name>
<evidence type="ECO:0000256" key="10">
    <source>
        <dbReference type="ARBA" id="ARBA00023004"/>
    </source>
</evidence>
<protein>
    <submittedName>
        <fullName evidence="16">PQQ-dependent dehydrogenase, methanol/ethanol family</fullName>
    </submittedName>
</protein>
<dbReference type="CDD" id="cd10279">
    <property type="entry name" value="PQQ_ADH_II"/>
    <property type="match status" value="1"/>
</dbReference>
<keyword evidence="4 12" id="KW-0349">Heme</keyword>
<evidence type="ECO:0000313" key="17">
    <source>
        <dbReference type="Proteomes" id="UP001626537"/>
    </source>
</evidence>
<proteinExistence type="inferred from homology"/>
<evidence type="ECO:0000256" key="7">
    <source>
        <dbReference type="ARBA" id="ARBA00022837"/>
    </source>
</evidence>
<dbReference type="PROSITE" id="PS00364">
    <property type="entry name" value="BACTERIAL_PQQ_2"/>
    <property type="match status" value="1"/>
</dbReference>
<feature type="domain" description="Cytochrome c" evidence="15">
    <location>
        <begin position="639"/>
        <end position="718"/>
    </location>
</feature>
<evidence type="ECO:0000256" key="3">
    <source>
        <dbReference type="ARBA" id="ARBA00008156"/>
    </source>
</evidence>
<dbReference type="NCBIfam" id="TIGR03075">
    <property type="entry name" value="PQQ_enz_alc_DH"/>
    <property type="match status" value="1"/>
</dbReference>
<evidence type="ECO:0000256" key="12">
    <source>
        <dbReference type="PROSITE-ProRule" id="PRU00433"/>
    </source>
</evidence>
<dbReference type="InterPro" id="IPR017512">
    <property type="entry name" value="PQQ_MeOH/EtOH_DH"/>
</dbReference>
<dbReference type="RefSeq" id="WP_407346805.1">
    <property type="nucleotide sequence ID" value="NZ_CP136864.1"/>
</dbReference>
<comment type="cofactor">
    <cofactor evidence="1">
        <name>Ca(2+)</name>
        <dbReference type="ChEBI" id="CHEBI:29108"/>
    </cofactor>
</comment>
<keyword evidence="17" id="KW-1185">Reference proteome</keyword>
<sequence>MTKTNPRKGIRRLFVIPVVSIALLAACEAKQGVSPVVLDESATPPPARIADVGADRVRNADAEPGNWLAHGRTYSEQRYSPLDSINAETVGELGFAWSYDTGTLRGMEATPIVVDGVMFATGSWSKVYALDARTGKELWTYDPQVPGKYGVVACCDVVNRGVAIWEGSVFSASLDGRLFALDAKTGVEQWMVKTTPEDTAYTITGAPRVINGLVIIGNGGAEYGVRGYISAYDAESGELIWRFYTVPGDPDLPVENPALERAMETWSAGGTEHKWWEIGGGGTAWDAMAYDPELDLLYVGTGNGSPWNRWVRSPGGGDNLYVSSILAIKPKTAELVWYYQTTPGDNWDYTATQHLILADLELESGTRKVIMQAPKNGFFYVLDRVTGEFLSADPYAKVNWATGVDPLTGRPIENPAVSYKDSAQVVLPGPGGAHNWHPMAFNPGTGLVYIPVHDAEFVYTNEESYEYKNIGWNTGNDFDLVANLLIEEEVDLEKPSSVGYLKAFDPVTRKIVWQRKLNTAVNGGVLTTAGDLVFQGTGDGYLRAYDARTGETRWSTEVRTGIIAPPVSYELDGEQYIAVLAGYGGGGVATNYDPRAVHHEYGNDGRVLTFKLNTGRDTPRPQEKRGPLPEPPTIEANAETLLAGAKTYNRYCAVCHGFSVVGPYSSPPDLRYSDAAVYELYEKILLDGLLAENGMVSFAEVLDKDDVQNLRAYVASEARKGFERQQNAE</sequence>
<dbReference type="EMBL" id="CP136864">
    <property type="protein sequence ID" value="WOJ92223.1"/>
    <property type="molecule type" value="Genomic_DNA"/>
</dbReference>
<evidence type="ECO:0000256" key="6">
    <source>
        <dbReference type="ARBA" id="ARBA00022729"/>
    </source>
</evidence>
<organism evidence="16 17">
    <name type="scientific">Congregibacter variabilis</name>
    <dbReference type="NCBI Taxonomy" id="3081200"/>
    <lineage>
        <taxon>Bacteria</taxon>
        <taxon>Pseudomonadati</taxon>
        <taxon>Pseudomonadota</taxon>
        <taxon>Gammaproteobacteria</taxon>
        <taxon>Cellvibrionales</taxon>
        <taxon>Halieaceae</taxon>
        <taxon>Congregibacter</taxon>
    </lineage>
</organism>
<dbReference type="PROSITE" id="PS51007">
    <property type="entry name" value="CYTC"/>
    <property type="match status" value="1"/>
</dbReference>
<comment type="cofactor">
    <cofactor evidence="2">
        <name>pyrroloquinoline quinone</name>
        <dbReference type="ChEBI" id="CHEBI:58442"/>
    </cofactor>
</comment>
<dbReference type="InterPro" id="IPR018391">
    <property type="entry name" value="PQQ_b-propeller_rpt"/>
</dbReference>
<keyword evidence="9" id="KW-0560">Oxidoreductase</keyword>
<evidence type="ECO:0000256" key="5">
    <source>
        <dbReference type="ARBA" id="ARBA00022723"/>
    </source>
</evidence>
<dbReference type="SUPFAM" id="SSF50998">
    <property type="entry name" value="Quinoprotein alcohol dehydrogenase-like"/>
    <property type="match status" value="1"/>
</dbReference>
<keyword evidence="7" id="KW-0106">Calcium</keyword>
<evidence type="ECO:0000256" key="1">
    <source>
        <dbReference type="ARBA" id="ARBA00001913"/>
    </source>
</evidence>
<keyword evidence="5 12" id="KW-0479">Metal-binding</keyword>
<feature type="chain" id="PRO_5045584638" evidence="14">
    <location>
        <begin position="26"/>
        <end position="729"/>
    </location>
</feature>
<evidence type="ECO:0000256" key="11">
    <source>
        <dbReference type="ARBA" id="ARBA00023157"/>
    </source>
</evidence>
<dbReference type="InterPro" id="IPR001479">
    <property type="entry name" value="Quinoprotein_DH_CS"/>
</dbReference>
<accession>A0ABZ0HZP2</accession>
<comment type="similarity">
    <text evidence="3">Belongs to the bacterial PQQ dehydrogenase family.</text>
</comment>
<keyword evidence="11" id="KW-1015">Disulfide bond</keyword>
<dbReference type="PROSITE" id="PS51257">
    <property type="entry name" value="PROKAR_LIPOPROTEIN"/>
    <property type="match status" value="1"/>
</dbReference>
<evidence type="ECO:0000256" key="8">
    <source>
        <dbReference type="ARBA" id="ARBA00022891"/>
    </source>
</evidence>
<evidence type="ECO:0000256" key="4">
    <source>
        <dbReference type="ARBA" id="ARBA00022617"/>
    </source>
</evidence>
<feature type="signal peptide" evidence="14">
    <location>
        <begin position="1"/>
        <end position="25"/>
    </location>
</feature>
<gene>
    <name evidence="16" type="ORF">R0135_10535</name>
</gene>
<evidence type="ECO:0000256" key="9">
    <source>
        <dbReference type="ARBA" id="ARBA00023002"/>
    </source>
</evidence>
<feature type="region of interest" description="Disordered" evidence="13">
    <location>
        <begin position="612"/>
        <end position="633"/>
    </location>
</feature>
<dbReference type="Gene3D" id="2.140.10.10">
    <property type="entry name" value="Quinoprotein alcohol dehydrogenase-like superfamily"/>
    <property type="match status" value="1"/>
</dbReference>
<keyword evidence="8" id="KW-0634">PQQ</keyword>
<keyword evidence="6 14" id="KW-0732">Signal</keyword>
<evidence type="ECO:0000256" key="14">
    <source>
        <dbReference type="SAM" id="SignalP"/>
    </source>
</evidence>
<dbReference type="Pfam" id="PF13442">
    <property type="entry name" value="Cytochrome_CBB3"/>
    <property type="match status" value="1"/>
</dbReference>
<dbReference type="PANTHER" id="PTHR32303">
    <property type="entry name" value="QUINOPROTEIN ALCOHOL DEHYDROGENASE (CYTOCHROME C)"/>
    <property type="match status" value="1"/>
</dbReference>
<evidence type="ECO:0000259" key="15">
    <source>
        <dbReference type="PROSITE" id="PS51007"/>
    </source>
</evidence>
<feature type="compositionally biased region" description="Basic and acidic residues" evidence="13">
    <location>
        <begin position="617"/>
        <end position="627"/>
    </location>
</feature>
<dbReference type="SMART" id="SM00564">
    <property type="entry name" value="PQQ"/>
    <property type="match status" value="6"/>
</dbReference>
<reference evidence="16 17" key="1">
    <citation type="submission" date="2023-10" db="EMBL/GenBank/DDBJ databases">
        <title>Two novel species belonging to the OM43/NOR5 clade.</title>
        <authorList>
            <person name="Park M."/>
        </authorList>
    </citation>
    <scope>NUCLEOTIDE SEQUENCE [LARGE SCALE GENOMIC DNA]</scope>
    <source>
        <strain evidence="16 17">IMCC43200</strain>
    </source>
</reference>
<evidence type="ECO:0000256" key="13">
    <source>
        <dbReference type="SAM" id="MobiDB-lite"/>
    </source>
</evidence>